<accession>A0ABS5ZI35</accession>
<reference evidence="1 2" key="1">
    <citation type="submission" date="2021-04" db="EMBL/GenBank/DDBJ databases">
        <authorList>
            <person name="Pira H."/>
            <person name="Risdian C."/>
            <person name="Wink J."/>
        </authorList>
    </citation>
    <scope>NUCLEOTIDE SEQUENCE [LARGE SCALE GENOMIC DNA]</scope>
    <source>
        <strain evidence="1 2">WH53</strain>
    </source>
</reference>
<dbReference type="RefSeq" id="WP_215822024.1">
    <property type="nucleotide sequence ID" value="NZ_JAGSOY010000099.1"/>
</dbReference>
<comment type="caution">
    <text evidence="1">The sequence shown here is derived from an EMBL/GenBank/DDBJ whole genome shotgun (WGS) entry which is preliminary data.</text>
</comment>
<evidence type="ECO:0000313" key="2">
    <source>
        <dbReference type="Proteomes" id="UP000690515"/>
    </source>
</evidence>
<protein>
    <submittedName>
        <fullName evidence="1">Uncharacterized protein</fullName>
    </submittedName>
</protein>
<dbReference type="Gene3D" id="2.60.40.10">
    <property type="entry name" value="Immunoglobulins"/>
    <property type="match status" value="2"/>
</dbReference>
<dbReference type="InterPro" id="IPR013783">
    <property type="entry name" value="Ig-like_fold"/>
</dbReference>
<proteinExistence type="predicted"/>
<evidence type="ECO:0000313" key="1">
    <source>
        <dbReference type="EMBL" id="MBU2713739.1"/>
    </source>
</evidence>
<organism evidence="1 2">
    <name type="scientific">Zooshikella harenae</name>
    <dbReference type="NCBI Taxonomy" id="2827238"/>
    <lineage>
        <taxon>Bacteria</taxon>
        <taxon>Pseudomonadati</taxon>
        <taxon>Pseudomonadota</taxon>
        <taxon>Gammaproteobacteria</taxon>
        <taxon>Oceanospirillales</taxon>
        <taxon>Zooshikellaceae</taxon>
        <taxon>Zooshikella</taxon>
    </lineage>
</organism>
<keyword evidence="2" id="KW-1185">Reference proteome</keyword>
<dbReference type="Proteomes" id="UP000690515">
    <property type="component" value="Unassembled WGS sequence"/>
</dbReference>
<feature type="non-terminal residue" evidence="1">
    <location>
        <position position="1058"/>
    </location>
</feature>
<dbReference type="EMBL" id="JAGSOY010000099">
    <property type="protein sequence ID" value="MBU2713739.1"/>
    <property type="molecule type" value="Genomic_DNA"/>
</dbReference>
<sequence>MMRRNVAVFWLFLVVFCATFVSAENISFDLRTKGRLNASLNEIQYLLSVSDCTQIDSFSYQEKKIPIKEATPSNQLGGCQVIINATTANYDPNVTISYVDGSSQVYSEHFTIESQQPELSIKSISFQQGKDTQYLLVTLLSQDNVDITSVDLNVTGLKASELRNNGGVVQSAKEKAFLSTNKVLKAFPEFDAQAEFSFTIPFQQMLSAEEVQHDGVLLIEATAIDSSGNKKSISELRFTGADVEEKAKSLKVFPSTVNLTNLLETVALVPVVDFEFRGETQLPGLGTGIQYESSRPDLVKVTASGVLIPQKSFNEPVSIIVSYPELNDSVTVPVTAHFTKELKSLALKETDDVLTINGLNKFIKIPPVIAYFKGEDQPVTLTESFPVNLALRGTTSALLDLNDNNEIIAHGVIPDALPSELVITSPLLKGQEFVTKVVAKDAAPTVELALPSQVVVGTSIIIKPNVSDDVEVRKVKVWLNGNLLDELTSSPFEVNFQTVESMAGTQLEFKVEAIDSLNQSSQTDSIRVEITSPEKPKIPQYDIVQPVNNERVIEGAQYRFALATKLGVIPDVKTNSGITRIEIFHDGTKAGEVTFPIVEQRKIKRSRDKEETVLYEVWQAKLKAPSISTDASSISVTARVYVASGGMQESPGQLIRVLKNQPPTAFIKEPVANSSATINDTLNVVVDVADDTLYHGTEVSLLVDGKLFATKHINDEPKALGTDEDDKGRTYEVPSLLQTFSVPVGEDWQGKVIKLSARVTDVHGRIVETAERSVSIKGDSEPTVAITSPVKGQYITSGEKLELRANATDDVGIKKVEFFVNGVSVGADYQAPFAVSYQVPKILKDASEQTLAIYAIAADTKDATKKSETIYVTLGEDDQPPVLNIVSPQASVTSGEDSIAPVTESSEVIFKVTGYDNIGVTKLKVFGLRKTTSGFELTGDVKDTLSENDFLPQTVPVGLNAYSALKIISIPAFKPVTENTQYNQYQITVIAEDGAGNRTEAKQIIGVKRDETPVIKQLLLDKAYYDINDSINYSVTATDDLAVTTIKVGLYNKHGKKL</sequence>
<dbReference type="Pfam" id="PF17957">
    <property type="entry name" value="Big_7"/>
    <property type="match status" value="2"/>
</dbReference>
<name>A0ABS5ZI35_9GAMM</name>
<gene>
    <name evidence="1" type="ORF">KCG35_22005</name>
</gene>